<evidence type="ECO:0000256" key="2">
    <source>
        <dbReference type="ARBA" id="ARBA00022448"/>
    </source>
</evidence>
<evidence type="ECO:0000313" key="9">
    <source>
        <dbReference type="EMBL" id="KIW00693.1"/>
    </source>
</evidence>
<dbReference type="HOGENOM" id="CLU_008455_8_4_1"/>
<feature type="transmembrane region" description="Helical" evidence="7">
    <location>
        <begin position="456"/>
        <end position="476"/>
    </location>
</feature>
<dbReference type="Proteomes" id="UP000053259">
    <property type="component" value="Unassembled WGS sequence"/>
</dbReference>
<dbReference type="GeneID" id="27315848"/>
<feature type="transmembrane region" description="Helical" evidence="7">
    <location>
        <begin position="214"/>
        <end position="234"/>
    </location>
</feature>
<dbReference type="InterPro" id="IPR020846">
    <property type="entry name" value="MFS_dom"/>
</dbReference>
<dbReference type="EMBL" id="KN847561">
    <property type="protein sequence ID" value="KIW00693.1"/>
    <property type="molecule type" value="Genomic_DNA"/>
</dbReference>
<sequence length="520" mass="56514">MQEEVKASESRRPSSEDGSSKGGAAVEEKMTQTEPENTSLDRVVSGPPYSIFSSKTKLFIVLMIAGAALISPFAATLFYPALNALAAQLDVSDSLITLSVTTYMLAQAISPAFIAGVSDQDGRRLSFIICFAIYIVANVGLALQTNYAALLVLRCVQAAGSSPTIALAIAVVADVATSAERGKFMGYATGGILVGPAFGPTIGGLLAEYLGWRAIFWFLVIFGAIFGLIFVILVPETCRNVVGNGSIPARGVSMSVLGYWQRRKQERKPGSHSQQLPEKKNFVWPNPILTLKILREKESAMLLVYNGLFFNGQMALSTALPHMLETYYGYNVLKIGLCFLPLGCGSLLSAMAMGRVVDWRFRWHAVKLGMELKKGRQQDLTNFPIERARLEVIVPAHVLGLVFLIVFGWLVHYRVHIAGVLVTLFFIGFGISTSFNTSNTLLIDLHRSKPATATAAVNFVRCLISAGGVAAIVPMIEAMNPGWCFTFLGLLYVAVIPMLWAVGRYGPRWRAELARNGSKE</sequence>
<dbReference type="PRINTS" id="PR01036">
    <property type="entry name" value="TCRTETB"/>
</dbReference>
<feature type="transmembrane region" description="Helical" evidence="7">
    <location>
        <begin position="482"/>
        <end position="502"/>
    </location>
</feature>
<reference evidence="9 10" key="1">
    <citation type="submission" date="2015-01" db="EMBL/GenBank/DDBJ databases">
        <title>The Genome Sequence of Ochroconis gallopava CBS43764.</title>
        <authorList>
            <consortium name="The Broad Institute Genomics Platform"/>
            <person name="Cuomo C."/>
            <person name="de Hoog S."/>
            <person name="Gorbushina A."/>
            <person name="Stielow B."/>
            <person name="Teixiera M."/>
            <person name="Abouelleil A."/>
            <person name="Chapman S.B."/>
            <person name="Priest M."/>
            <person name="Young S.K."/>
            <person name="Wortman J."/>
            <person name="Nusbaum C."/>
            <person name="Birren B."/>
        </authorList>
    </citation>
    <scope>NUCLEOTIDE SEQUENCE [LARGE SCALE GENOMIC DNA]</scope>
    <source>
        <strain evidence="9 10">CBS 43764</strain>
    </source>
</reference>
<feature type="transmembrane region" description="Helical" evidence="7">
    <location>
        <begin position="302"/>
        <end position="320"/>
    </location>
</feature>
<keyword evidence="3 7" id="KW-0812">Transmembrane</keyword>
<evidence type="ECO:0000256" key="4">
    <source>
        <dbReference type="ARBA" id="ARBA00022989"/>
    </source>
</evidence>
<feature type="transmembrane region" description="Helical" evidence="7">
    <location>
        <begin position="149"/>
        <end position="172"/>
    </location>
</feature>
<dbReference type="OrthoDB" id="2441642at2759"/>
<evidence type="ECO:0000256" key="3">
    <source>
        <dbReference type="ARBA" id="ARBA00022692"/>
    </source>
</evidence>
<feature type="transmembrane region" description="Helical" evidence="7">
    <location>
        <begin position="184"/>
        <end position="202"/>
    </location>
</feature>
<dbReference type="Gene3D" id="1.20.1250.20">
    <property type="entry name" value="MFS general substrate transporter like domains"/>
    <property type="match status" value="1"/>
</dbReference>
<dbReference type="SUPFAM" id="SSF103473">
    <property type="entry name" value="MFS general substrate transporter"/>
    <property type="match status" value="1"/>
</dbReference>
<feature type="transmembrane region" description="Helical" evidence="7">
    <location>
        <begin position="417"/>
        <end position="435"/>
    </location>
</feature>
<feature type="region of interest" description="Disordered" evidence="6">
    <location>
        <begin position="1"/>
        <end position="41"/>
    </location>
</feature>
<dbReference type="PROSITE" id="PS50850">
    <property type="entry name" value="MFS"/>
    <property type="match status" value="1"/>
</dbReference>
<feature type="compositionally biased region" description="Basic and acidic residues" evidence="6">
    <location>
        <begin position="1"/>
        <end position="19"/>
    </location>
</feature>
<feature type="transmembrane region" description="Helical" evidence="7">
    <location>
        <begin position="332"/>
        <end position="353"/>
    </location>
</feature>
<dbReference type="InParanoid" id="A0A0D2A1S2"/>
<evidence type="ECO:0000256" key="1">
    <source>
        <dbReference type="ARBA" id="ARBA00004141"/>
    </source>
</evidence>
<dbReference type="RefSeq" id="XP_016210562.1">
    <property type="nucleotide sequence ID" value="XM_016361702.1"/>
</dbReference>
<dbReference type="FunCoup" id="A0A0D2A1S2">
    <property type="interactions" value="63"/>
</dbReference>
<protein>
    <recommendedName>
        <fullName evidence="8">Major facilitator superfamily (MFS) profile domain-containing protein</fullName>
    </recommendedName>
</protein>
<feature type="transmembrane region" description="Helical" evidence="7">
    <location>
        <begin position="125"/>
        <end position="143"/>
    </location>
</feature>
<gene>
    <name evidence="9" type="ORF">PV09_07875</name>
</gene>
<dbReference type="Pfam" id="PF07690">
    <property type="entry name" value="MFS_1"/>
    <property type="match status" value="1"/>
</dbReference>
<name>A0A0D2A1S2_9PEZI</name>
<dbReference type="InterPro" id="IPR036259">
    <property type="entry name" value="MFS_trans_sf"/>
</dbReference>
<dbReference type="GO" id="GO:0005886">
    <property type="term" value="C:plasma membrane"/>
    <property type="evidence" value="ECO:0007669"/>
    <property type="project" value="TreeGrafter"/>
</dbReference>
<dbReference type="VEuPathDB" id="FungiDB:PV09_07875"/>
<dbReference type="STRING" id="253628.A0A0D2A1S2"/>
<dbReference type="PANTHER" id="PTHR23502">
    <property type="entry name" value="MAJOR FACILITATOR SUPERFAMILY"/>
    <property type="match status" value="1"/>
</dbReference>
<organism evidence="9 10">
    <name type="scientific">Verruconis gallopava</name>
    <dbReference type="NCBI Taxonomy" id="253628"/>
    <lineage>
        <taxon>Eukaryota</taxon>
        <taxon>Fungi</taxon>
        <taxon>Dikarya</taxon>
        <taxon>Ascomycota</taxon>
        <taxon>Pezizomycotina</taxon>
        <taxon>Dothideomycetes</taxon>
        <taxon>Pleosporomycetidae</taxon>
        <taxon>Venturiales</taxon>
        <taxon>Sympoventuriaceae</taxon>
        <taxon>Verruconis</taxon>
    </lineage>
</organism>
<comment type="subcellular location">
    <subcellularLocation>
        <location evidence="1">Membrane</location>
        <topology evidence="1">Multi-pass membrane protein</topology>
    </subcellularLocation>
</comment>
<feature type="transmembrane region" description="Helical" evidence="7">
    <location>
        <begin position="58"/>
        <end position="82"/>
    </location>
</feature>
<accession>A0A0D2A1S2</accession>
<evidence type="ECO:0000256" key="5">
    <source>
        <dbReference type="ARBA" id="ARBA00023136"/>
    </source>
</evidence>
<dbReference type="PANTHER" id="PTHR23502:SF51">
    <property type="entry name" value="QUINIDINE RESISTANCE PROTEIN 1-RELATED"/>
    <property type="match status" value="1"/>
</dbReference>
<evidence type="ECO:0000313" key="10">
    <source>
        <dbReference type="Proteomes" id="UP000053259"/>
    </source>
</evidence>
<feature type="transmembrane region" description="Helical" evidence="7">
    <location>
        <begin position="94"/>
        <end position="118"/>
    </location>
</feature>
<keyword evidence="5 7" id="KW-0472">Membrane</keyword>
<evidence type="ECO:0000256" key="6">
    <source>
        <dbReference type="SAM" id="MobiDB-lite"/>
    </source>
</evidence>
<dbReference type="AlphaFoldDB" id="A0A0D2A1S2"/>
<keyword evidence="4 7" id="KW-1133">Transmembrane helix</keyword>
<evidence type="ECO:0000256" key="7">
    <source>
        <dbReference type="SAM" id="Phobius"/>
    </source>
</evidence>
<dbReference type="InterPro" id="IPR011701">
    <property type="entry name" value="MFS"/>
</dbReference>
<feature type="domain" description="Major facilitator superfamily (MFS) profile" evidence="8">
    <location>
        <begin position="60"/>
        <end position="509"/>
    </location>
</feature>
<proteinExistence type="predicted"/>
<dbReference type="FunFam" id="1.20.1720.10:FF:000009">
    <property type="entry name" value="MFS multidrug transporter"/>
    <property type="match status" value="1"/>
</dbReference>
<evidence type="ECO:0000259" key="8">
    <source>
        <dbReference type="PROSITE" id="PS50850"/>
    </source>
</evidence>
<dbReference type="GO" id="GO:0022857">
    <property type="term" value="F:transmembrane transporter activity"/>
    <property type="evidence" value="ECO:0007669"/>
    <property type="project" value="InterPro"/>
</dbReference>
<keyword evidence="10" id="KW-1185">Reference proteome</keyword>
<keyword evidence="2" id="KW-0813">Transport</keyword>
<feature type="transmembrane region" description="Helical" evidence="7">
    <location>
        <begin position="392"/>
        <end position="411"/>
    </location>
</feature>